<reference evidence="2 3" key="1">
    <citation type="submission" date="2016-07" db="EMBL/GenBank/DDBJ databases">
        <title>Pervasive Adenine N6-methylation of Active Genes in Fungi.</title>
        <authorList>
            <consortium name="DOE Joint Genome Institute"/>
            <person name="Mondo S.J."/>
            <person name="Dannebaum R.O."/>
            <person name="Kuo R.C."/>
            <person name="Labutti K."/>
            <person name="Haridas S."/>
            <person name="Kuo A."/>
            <person name="Salamov A."/>
            <person name="Ahrendt S.R."/>
            <person name="Lipzen A."/>
            <person name="Sullivan W."/>
            <person name="Andreopoulos W.B."/>
            <person name="Clum A."/>
            <person name="Lindquist E."/>
            <person name="Daum C."/>
            <person name="Ramamoorthy G.K."/>
            <person name="Gryganskyi A."/>
            <person name="Culley D."/>
            <person name="Magnuson J.K."/>
            <person name="James T.Y."/>
            <person name="O'Malley M.A."/>
            <person name="Stajich J.E."/>
            <person name="Spatafora J.W."/>
            <person name="Visel A."/>
            <person name="Grigoriev I.V."/>
        </authorList>
    </citation>
    <scope>NUCLEOTIDE SEQUENCE [LARGE SCALE GENOMIC DNA]</scope>
    <source>
        <strain evidence="2 3">NRRL 2496</strain>
    </source>
</reference>
<sequence length="261" mass="30202">MADKMDLDIDMLDSTDLPDTIGDLDTTDFEQELADYAAAANTSENKDQTTVAEADTSDLRTSGPEDERHDRPEAILLHGVDDLSTKDIETYCQEHPPNKIEWINDQSCNLVYADEDQAKEAAQSLLLEPTELTSKILRKAKPISKEGDRVFDNLHIRVATLWDIKERGARERSRYYLLHGEEESMPRRRRERDIEDRLGHRDNGRRGEGDVFSRLGRRVERGRPYERHRKRDDRRSLSPQTREALPESLRNRLGSRRPPPE</sequence>
<dbReference type="OrthoDB" id="422106at2759"/>
<accession>A0A1X2HG83</accession>
<proteinExistence type="predicted"/>
<feature type="compositionally biased region" description="Polar residues" evidence="1">
    <location>
        <begin position="40"/>
        <end position="51"/>
    </location>
</feature>
<dbReference type="Pfam" id="PF10309">
    <property type="entry name" value="NCBP3"/>
    <property type="match status" value="1"/>
</dbReference>
<dbReference type="STRING" id="13706.A0A1X2HG83"/>
<gene>
    <name evidence="2" type="ORF">BCR43DRAFT_490532</name>
</gene>
<dbReference type="GO" id="GO:0003729">
    <property type="term" value="F:mRNA binding"/>
    <property type="evidence" value="ECO:0007669"/>
    <property type="project" value="InterPro"/>
</dbReference>
<feature type="region of interest" description="Disordered" evidence="1">
    <location>
        <begin position="37"/>
        <end position="69"/>
    </location>
</feature>
<dbReference type="InParanoid" id="A0A1X2HG83"/>
<dbReference type="PANTHER" id="PTHR16291:SF0">
    <property type="entry name" value="NUCLEAR CAP-BINDING PROTEIN SUBUNIT 3"/>
    <property type="match status" value="1"/>
</dbReference>
<evidence type="ECO:0000313" key="2">
    <source>
        <dbReference type="EMBL" id="ORY97902.1"/>
    </source>
</evidence>
<dbReference type="GO" id="GO:0005634">
    <property type="term" value="C:nucleus"/>
    <property type="evidence" value="ECO:0007669"/>
    <property type="project" value="TreeGrafter"/>
</dbReference>
<dbReference type="PANTHER" id="PTHR16291">
    <property type="entry name" value="NUCLEAR CAP-BINDING PROTEIN SUBUNIT 3"/>
    <property type="match status" value="1"/>
</dbReference>
<keyword evidence="3" id="KW-1185">Reference proteome</keyword>
<feature type="compositionally biased region" description="Basic and acidic residues" evidence="1">
    <location>
        <begin position="183"/>
        <end position="225"/>
    </location>
</feature>
<evidence type="ECO:0000256" key="1">
    <source>
        <dbReference type="SAM" id="MobiDB-lite"/>
    </source>
</evidence>
<dbReference type="GO" id="GO:0000340">
    <property type="term" value="F:RNA 7-methylguanosine cap binding"/>
    <property type="evidence" value="ECO:0007669"/>
    <property type="project" value="InterPro"/>
</dbReference>
<protein>
    <recommendedName>
        <fullName evidence="4">Nuclear cap-binding protein subunit 3</fullName>
    </recommendedName>
</protein>
<dbReference type="OMA" id="RYYLIHG"/>
<feature type="region of interest" description="Disordered" evidence="1">
    <location>
        <begin position="183"/>
        <end position="261"/>
    </location>
</feature>
<dbReference type="InterPro" id="IPR019416">
    <property type="entry name" value="NCBP3"/>
</dbReference>
<evidence type="ECO:0008006" key="4">
    <source>
        <dbReference type="Google" id="ProtNLM"/>
    </source>
</evidence>
<dbReference type="Proteomes" id="UP000242180">
    <property type="component" value="Unassembled WGS sequence"/>
</dbReference>
<name>A0A1X2HG83_SYNRA</name>
<dbReference type="EMBL" id="MCGN01000004">
    <property type="protein sequence ID" value="ORY97902.1"/>
    <property type="molecule type" value="Genomic_DNA"/>
</dbReference>
<dbReference type="AlphaFoldDB" id="A0A1X2HG83"/>
<organism evidence="2 3">
    <name type="scientific">Syncephalastrum racemosum</name>
    <name type="common">Filamentous fungus</name>
    <dbReference type="NCBI Taxonomy" id="13706"/>
    <lineage>
        <taxon>Eukaryota</taxon>
        <taxon>Fungi</taxon>
        <taxon>Fungi incertae sedis</taxon>
        <taxon>Mucoromycota</taxon>
        <taxon>Mucoromycotina</taxon>
        <taxon>Mucoromycetes</taxon>
        <taxon>Mucorales</taxon>
        <taxon>Syncephalastraceae</taxon>
        <taxon>Syncephalastrum</taxon>
    </lineage>
</organism>
<evidence type="ECO:0000313" key="3">
    <source>
        <dbReference type="Proteomes" id="UP000242180"/>
    </source>
</evidence>
<comment type="caution">
    <text evidence="2">The sequence shown here is derived from an EMBL/GenBank/DDBJ whole genome shotgun (WGS) entry which is preliminary data.</text>
</comment>